<organism evidence="13 14">
    <name type="scientific">Entamoeba histolytica</name>
    <dbReference type="NCBI Taxonomy" id="5759"/>
    <lineage>
        <taxon>Eukaryota</taxon>
        <taxon>Amoebozoa</taxon>
        <taxon>Evosea</taxon>
        <taxon>Archamoebae</taxon>
        <taxon>Mastigamoebida</taxon>
        <taxon>Entamoebidae</taxon>
        <taxon>Entamoeba</taxon>
    </lineage>
</organism>
<dbReference type="PANTHER" id="PTHR12814">
    <property type="entry name" value="RNA-BINDING PROTEIN NOB1"/>
    <property type="match status" value="1"/>
</dbReference>
<dbReference type="FunFam" id="3.40.50.1010:FF:000020">
    <property type="entry name" value="20S-pre-rRNA D-site endonuclease NOB1"/>
    <property type="match status" value="1"/>
</dbReference>
<evidence type="ECO:0000259" key="11">
    <source>
        <dbReference type="Pfam" id="PF08772"/>
    </source>
</evidence>
<dbReference type="InterPro" id="IPR039907">
    <property type="entry name" value="NOB1"/>
</dbReference>
<dbReference type="InterPro" id="IPR014881">
    <property type="entry name" value="NOB1_Zn-bd"/>
</dbReference>
<evidence type="ECO:0000256" key="8">
    <source>
        <dbReference type="PIRNR" id="PIRNR037125"/>
    </source>
</evidence>
<evidence type="ECO:0008006" key="15">
    <source>
        <dbReference type="Google" id="ProtNLM"/>
    </source>
</evidence>
<evidence type="ECO:0000256" key="1">
    <source>
        <dbReference type="ARBA" id="ARBA00004123"/>
    </source>
</evidence>
<dbReference type="GO" id="GO:0030490">
    <property type="term" value="P:maturation of SSU-rRNA"/>
    <property type="evidence" value="ECO:0007669"/>
    <property type="project" value="TreeGrafter"/>
</dbReference>
<dbReference type="Pfam" id="PF08772">
    <property type="entry name" value="Zn_ribbon_NOB1"/>
    <property type="match status" value="1"/>
</dbReference>
<dbReference type="InterPro" id="IPR033411">
    <property type="entry name" value="Ribonuclease_PIN"/>
</dbReference>
<reference evidence="13 14" key="1">
    <citation type="submission" date="2016-05" db="EMBL/GenBank/DDBJ databases">
        <title>First whole genome sequencing of Entamoeba histolytica HM1:IMSS-clone-6.</title>
        <authorList>
            <person name="Mukherjee Avik.K."/>
            <person name="Izumyama S."/>
            <person name="Nakada-Tsukui K."/>
            <person name="Nozaki T."/>
        </authorList>
    </citation>
    <scope>NUCLEOTIDE SEQUENCE [LARGE SCALE GENOMIC DNA]</scope>
    <source>
        <strain evidence="13 14">HM1:IMSS clone 6</strain>
    </source>
</reference>
<dbReference type="Pfam" id="PF17146">
    <property type="entry name" value="PIN_6"/>
    <property type="match status" value="1"/>
</dbReference>
<feature type="binding site" evidence="9">
    <location>
        <position position="387"/>
    </location>
    <ligand>
        <name>Zn(2+)</name>
        <dbReference type="ChEBI" id="CHEBI:29105"/>
    </ligand>
</feature>
<evidence type="ECO:0000256" key="6">
    <source>
        <dbReference type="ARBA" id="ARBA00022833"/>
    </source>
</evidence>
<dbReference type="PIRSF" id="PIRSF037125">
    <property type="entry name" value="D-site_20S_pre-rRNA_nuclease"/>
    <property type="match status" value="1"/>
</dbReference>
<feature type="domain" description="Ribonuclease PIN" evidence="12">
    <location>
        <begin position="9"/>
        <end position="95"/>
    </location>
</feature>
<keyword evidence="5" id="KW-0378">Hydrolase</keyword>
<comment type="subcellular location">
    <subcellularLocation>
        <location evidence="1">Nucleus</location>
    </subcellularLocation>
</comment>
<protein>
    <recommendedName>
        <fullName evidence="15">RNA-binding protein nob1</fullName>
    </recommendedName>
</protein>
<feature type="region of interest" description="Disordered" evidence="10">
    <location>
        <begin position="127"/>
        <end position="153"/>
    </location>
</feature>
<feature type="binding site" evidence="9">
    <location>
        <position position="390"/>
    </location>
    <ligand>
        <name>Zn(2+)</name>
        <dbReference type="ChEBI" id="CHEBI:29105"/>
    </ligand>
</feature>
<evidence type="ECO:0000256" key="2">
    <source>
        <dbReference type="ARBA" id="ARBA00005858"/>
    </source>
</evidence>
<feature type="region of interest" description="Disordered" evidence="10">
    <location>
        <begin position="206"/>
        <end position="225"/>
    </location>
</feature>
<comment type="caution">
    <text evidence="13">The sequence shown here is derived from an EMBL/GenBank/DDBJ whole genome shotgun (WGS) entry which is preliminary data.</text>
</comment>
<dbReference type="GO" id="GO:0031981">
    <property type="term" value="C:nuclear lumen"/>
    <property type="evidence" value="ECO:0007669"/>
    <property type="project" value="UniProtKB-ARBA"/>
</dbReference>
<dbReference type="InterPro" id="IPR036283">
    <property type="entry name" value="NOB1_Zf-like_sf"/>
</dbReference>
<evidence type="ECO:0000256" key="5">
    <source>
        <dbReference type="ARBA" id="ARBA00022801"/>
    </source>
</evidence>
<keyword evidence="4 8" id="KW-0479">Metal-binding</keyword>
<dbReference type="GO" id="GO:0016787">
    <property type="term" value="F:hydrolase activity"/>
    <property type="evidence" value="ECO:0007669"/>
    <property type="project" value="UniProtKB-KW"/>
</dbReference>
<dbReference type="VEuPathDB" id="AmoebaDB:KM1_133410"/>
<dbReference type="AlphaFoldDB" id="A0A5K1UCR9"/>
<evidence type="ECO:0000256" key="3">
    <source>
        <dbReference type="ARBA" id="ARBA00022722"/>
    </source>
</evidence>
<keyword evidence="7 8" id="KW-0539">Nucleus</keyword>
<evidence type="ECO:0000313" key="14">
    <source>
        <dbReference type="Proteomes" id="UP000078387"/>
    </source>
</evidence>
<dbReference type="VEuPathDB" id="AmoebaDB:EHI5A_103900"/>
<dbReference type="VEuPathDB" id="AmoebaDB:EHI_087710"/>
<dbReference type="SUPFAM" id="SSF144206">
    <property type="entry name" value="NOB1 zinc finger-like"/>
    <property type="match status" value="1"/>
</dbReference>
<name>A0A5K1UCR9_ENTHI</name>
<keyword evidence="6 8" id="KW-0862">Zinc</keyword>
<proteinExistence type="inferred from homology"/>
<dbReference type="GO" id="GO:0005737">
    <property type="term" value="C:cytoplasm"/>
    <property type="evidence" value="ECO:0007669"/>
    <property type="project" value="UniProtKB-ARBA"/>
</dbReference>
<evidence type="ECO:0000256" key="4">
    <source>
        <dbReference type="ARBA" id="ARBA00022723"/>
    </source>
</evidence>
<dbReference type="InterPro" id="IPR017117">
    <property type="entry name" value="Nob1_euk"/>
</dbReference>
<accession>A0A5K1UCR9</accession>
<evidence type="ECO:0000256" key="7">
    <source>
        <dbReference type="ARBA" id="ARBA00023242"/>
    </source>
</evidence>
<dbReference type="PANTHER" id="PTHR12814:SF2">
    <property type="entry name" value="RNA-BINDING PROTEIN NOB1"/>
    <property type="match status" value="1"/>
</dbReference>
<dbReference type="Gene3D" id="3.40.50.1010">
    <property type="entry name" value="5'-nuclease"/>
    <property type="match status" value="1"/>
</dbReference>
<evidence type="ECO:0000256" key="9">
    <source>
        <dbReference type="PIRSR" id="PIRSR037125-1"/>
    </source>
</evidence>
<feature type="binding site" evidence="9">
    <location>
        <position position="405"/>
    </location>
    <ligand>
        <name>Zn(2+)</name>
        <dbReference type="ChEBI" id="CHEBI:29105"/>
    </ligand>
</feature>
<dbReference type="Gene3D" id="6.20.210.10">
    <property type="entry name" value="Nin one binding (NOB1), Zn-ribbon-like"/>
    <property type="match status" value="1"/>
</dbReference>
<feature type="compositionally biased region" description="Basic and acidic residues" evidence="10">
    <location>
        <begin position="127"/>
        <end position="152"/>
    </location>
</feature>
<dbReference type="GO" id="GO:0004521">
    <property type="term" value="F:RNA endonuclease activity"/>
    <property type="evidence" value="ECO:0007669"/>
    <property type="project" value="UniProtKB-UniRule"/>
</dbReference>
<dbReference type="GO" id="GO:0046872">
    <property type="term" value="F:metal ion binding"/>
    <property type="evidence" value="ECO:0007669"/>
    <property type="project" value="UniProtKB-UniRule"/>
</dbReference>
<feature type="binding site" evidence="9">
    <location>
        <position position="402"/>
    </location>
    <ligand>
        <name>Zn(2+)</name>
        <dbReference type="ChEBI" id="CHEBI:29105"/>
    </ligand>
</feature>
<evidence type="ECO:0000259" key="12">
    <source>
        <dbReference type="Pfam" id="PF17146"/>
    </source>
</evidence>
<dbReference type="VEuPathDB" id="AmoebaDB:EHI8A_122690"/>
<dbReference type="CDD" id="cd09876">
    <property type="entry name" value="PIN_Nob1-like"/>
    <property type="match status" value="1"/>
</dbReference>
<feature type="compositionally biased region" description="Basic and acidic residues" evidence="10">
    <location>
        <begin position="206"/>
        <end position="220"/>
    </location>
</feature>
<dbReference type="EMBL" id="BDEQ01000001">
    <property type="protein sequence ID" value="GAT93602.1"/>
    <property type="molecule type" value="Genomic_DNA"/>
</dbReference>
<sequence length="518" mass="60750">MEDLLHDYLIVDTNIFLRDTGAKLNRFAHHIVTVEDVIKEVKDEVSRHRLETLPYDLELSEPKQEDIDYTVRFSKETGDYRNLSLQDIKVIALAVRYVREKLPFLELAKHPGDSRKVMNEQERLKKIHEMKQTKSSKKEEKETQKNDEEHKSLTWTVPVKSEEVKGTEDPRFPKLGEMLNAKTRPKIVTQYDYDPEEEEHKEKVDVFAETDKENEEDKGYNDYNDYNEIFEEEEIEEEENEEEDTEETLIKEEDNKEEIKEEEDKDIGKVRIEPNEDSQRTEFIVTKAPIKKEKEVEVDEDGFISVSKGKKKENKKKDDGFGEWITPTNYHQLTKKTTFEKNAIKPLRVVCMTSDYTMQNVMMQMGIRVMSVEGKMIRKIMKWMLKCLICQEQIFDMTKMFCPKCGYHDLRRISYYVLANGSIKENFNANKTLSKRGRIYNVTVPKGGKDKGIILTEDVYNERIKAAKRTAKKHSKITDGFGVATLAEKSVVIENGRKNPNVARRKIGKKNKRLQKDY</sequence>
<keyword evidence="3" id="KW-0540">Nuclease</keyword>
<comment type="similarity">
    <text evidence="2 8">Belongs to the NOB1 family.</text>
</comment>
<dbReference type="OMA" id="GYELECE"/>
<gene>
    <name evidence="13" type="ORF">CL6EHI_087710</name>
</gene>
<dbReference type="Proteomes" id="UP000078387">
    <property type="component" value="Unassembled WGS sequence"/>
</dbReference>
<dbReference type="GO" id="GO:0030688">
    <property type="term" value="C:preribosome, small subunit precursor"/>
    <property type="evidence" value="ECO:0007669"/>
    <property type="project" value="TreeGrafter"/>
</dbReference>
<evidence type="ECO:0000256" key="10">
    <source>
        <dbReference type="SAM" id="MobiDB-lite"/>
    </source>
</evidence>
<feature type="domain" description="Nin one binding (NOB1) Zn-ribbon-like" evidence="11">
    <location>
        <begin position="377"/>
        <end position="448"/>
    </location>
</feature>
<dbReference type="VEuPathDB" id="AmoebaDB:EHI7A_068700"/>
<evidence type="ECO:0000313" key="13">
    <source>
        <dbReference type="EMBL" id="GAT93602.1"/>
    </source>
</evidence>